<name>A0A0Q3MD45_BRADI</name>
<feature type="compositionally biased region" description="Pro residues" evidence="7">
    <location>
        <begin position="30"/>
        <end position="40"/>
    </location>
</feature>
<dbReference type="GO" id="GO:0000977">
    <property type="term" value="F:RNA polymerase II transcription regulatory region sequence-specific DNA binding"/>
    <property type="evidence" value="ECO:0000318"/>
    <property type="project" value="GO_Central"/>
</dbReference>
<evidence type="ECO:0000256" key="5">
    <source>
        <dbReference type="ARBA" id="ARBA00022833"/>
    </source>
</evidence>
<sequence>MPSSYAAVASSSRKPVPVATATATARRPAAPLPAPAPSPSNPRHVSDSDPSCCSSSSGDETDLAASDPATASVISTYLSVAGDGADLAKVRLFLSSAARRRSPPCLICLDPIRPSDPVWSCSASCFALLHLPCIQSWAHQSASAAPSPTWGCPKCRVAYPKSQTPTSYHCFCSKTVDPPADPWILPHSCGEVCDRPLNSNADSGCQHTCLLRCHPGPCPPCPTVVPNARCFCGAHREPRRCARQRYSCGSKCNKSLSCGLHRCPVDCHDGPCPPCAVRGNHKCECGETTVERLCSERVFQCKRECGGMLDCGKHRCERGCHGGKCGECPLRGRRTCPCGKTDYPRLECDMEAATCGSTCEKVLGCGRHKCPERCHRGQCDKICRLVIKKSCRCGGLKKELPCHQDLTCERKCQRLRDCGRHACKRRCCVGDCPPCAEICDRRLRCGNHKCQSPCHRGACSPCPLMKTISCFCGKTYFEVPCGTEKNQKPPKCSKKCNVDRLCRHKFDCRPHKCHYGACPPCKMICAEELSCGHKCKERCHGSIPPPNPEYTLKPMKKKMEKHIECTPGTPCPPCQEVVLVPCLGQHIGQERAIPCSKRRQFPCQNLCGNPLPCGNHYCTKACHVLEIPLGQPKADIILSLHRKNTLAEPCEDCDLPCQRVRNSPCTHPCPLPCHENDCPPCKVLVKRSCHCGAMTHSFECVHYNNLNAKEQLKVRSCGGPCHRKLPNCPHLCSEICHPDQCPSVDQCMKKVNVRCACNTLKKEWVCQDVLKEYRRSGRDPKEVPKGQFGGGLLLCGEDCVKKVKVSSTELHLRKVQEVKNPAMEVANVPKRKKKRERGGQEPAPYSMLQKIKDFLSGPLLKLLLLVIAIAGLVGLVVVTVKFIYQISDWMNEMEEQRTRQRNLRAPRL</sequence>
<dbReference type="STRING" id="15368.A0A0Q3MD45"/>
<dbReference type="SMART" id="SM00438">
    <property type="entry name" value="ZnF_NFX"/>
    <property type="match status" value="11"/>
</dbReference>
<evidence type="ECO:0000313" key="10">
    <source>
        <dbReference type="EMBL" id="KQK02230.1"/>
    </source>
</evidence>
<evidence type="ECO:0000256" key="7">
    <source>
        <dbReference type="SAM" id="MobiDB-lite"/>
    </source>
</evidence>
<dbReference type="SUPFAM" id="SSF57850">
    <property type="entry name" value="RING/U-box"/>
    <property type="match status" value="1"/>
</dbReference>
<evidence type="ECO:0000256" key="8">
    <source>
        <dbReference type="SAM" id="Phobius"/>
    </source>
</evidence>
<keyword evidence="3" id="KW-0677">Repeat</keyword>
<protein>
    <recommendedName>
        <fullName evidence="9">RING-type domain-containing protein</fullName>
    </recommendedName>
</protein>
<gene>
    <name evidence="11" type="primary">LOC100822851</name>
    <name evidence="10" type="ORF">BRADI_2g00226v3</name>
</gene>
<feature type="region of interest" description="Disordered" evidence="7">
    <location>
        <begin position="1"/>
        <end position="64"/>
    </location>
</feature>
<feature type="transmembrane region" description="Helical" evidence="8">
    <location>
        <begin position="862"/>
        <end position="884"/>
    </location>
</feature>
<reference evidence="10 11" key="1">
    <citation type="journal article" date="2010" name="Nature">
        <title>Genome sequencing and analysis of the model grass Brachypodium distachyon.</title>
        <authorList>
            <consortium name="International Brachypodium Initiative"/>
        </authorList>
    </citation>
    <scope>NUCLEOTIDE SEQUENCE [LARGE SCALE GENOMIC DNA]</scope>
    <source>
        <strain evidence="10 11">Bd21</strain>
    </source>
</reference>
<keyword evidence="4 6" id="KW-0863">Zinc-finger</keyword>
<dbReference type="PANTHER" id="PTHR12360:SF1">
    <property type="entry name" value="NF-X1-TYPE ZINC FINGER PROTEIN NFXL1"/>
    <property type="match status" value="1"/>
</dbReference>
<dbReference type="PROSITE" id="PS50089">
    <property type="entry name" value="ZF_RING_2"/>
    <property type="match status" value="1"/>
</dbReference>
<dbReference type="EnsemblPlants" id="KQK02230">
    <property type="protein sequence ID" value="KQK02230"/>
    <property type="gene ID" value="BRADI_2g00226v3"/>
</dbReference>
<dbReference type="PANTHER" id="PTHR12360">
    <property type="entry name" value="NUCLEAR TRANSCRIPTION FACTOR, X-BOX BINDING 1 NFX1"/>
    <property type="match status" value="1"/>
</dbReference>
<keyword evidence="12" id="KW-1185">Reference proteome</keyword>
<evidence type="ECO:0000259" key="9">
    <source>
        <dbReference type="PROSITE" id="PS50089"/>
    </source>
</evidence>
<evidence type="ECO:0000256" key="2">
    <source>
        <dbReference type="ARBA" id="ARBA00022723"/>
    </source>
</evidence>
<dbReference type="GO" id="GO:0006355">
    <property type="term" value="P:regulation of DNA-templated transcription"/>
    <property type="evidence" value="ECO:0000318"/>
    <property type="project" value="GO_Central"/>
</dbReference>
<organism evidence="10">
    <name type="scientific">Brachypodium distachyon</name>
    <name type="common">Purple false brome</name>
    <name type="synonym">Trachynia distachya</name>
    <dbReference type="NCBI Taxonomy" id="15368"/>
    <lineage>
        <taxon>Eukaryota</taxon>
        <taxon>Viridiplantae</taxon>
        <taxon>Streptophyta</taxon>
        <taxon>Embryophyta</taxon>
        <taxon>Tracheophyta</taxon>
        <taxon>Spermatophyta</taxon>
        <taxon>Magnoliopsida</taxon>
        <taxon>Liliopsida</taxon>
        <taxon>Poales</taxon>
        <taxon>Poaceae</taxon>
        <taxon>BOP clade</taxon>
        <taxon>Pooideae</taxon>
        <taxon>Stipodae</taxon>
        <taxon>Brachypodieae</taxon>
        <taxon>Brachypodium</taxon>
    </lineage>
</organism>
<feature type="compositionally biased region" description="Low complexity" evidence="7">
    <location>
        <begin position="15"/>
        <end position="29"/>
    </location>
</feature>
<dbReference type="OrthoDB" id="536399at2759"/>
<dbReference type="RefSeq" id="XP_003569260.1">
    <property type="nucleotide sequence ID" value="XM_003569212.4"/>
</dbReference>
<reference evidence="11" key="3">
    <citation type="submission" date="2018-08" db="UniProtKB">
        <authorList>
            <consortium name="EnsemblPlants"/>
        </authorList>
    </citation>
    <scope>IDENTIFICATION</scope>
    <source>
        <strain evidence="11">cv. Bd21</strain>
    </source>
</reference>
<dbReference type="InterPro" id="IPR001841">
    <property type="entry name" value="Znf_RING"/>
</dbReference>
<evidence type="ECO:0000313" key="11">
    <source>
        <dbReference type="EnsemblPlants" id="KQK02230"/>
    </source>
</evidence>
<dbReference type="CDD" id="cd06008">
    <property type="entry name" value="NF-X1-zinc-finger"/>
    <property type="match status" value="6"/>
</dbReference>
<dbReference type="GO" id="GO:0008270">
    <property type="term" value="F:zinc ion binding"/>
    <property type="evidence" value="ECO:0007669"/>
    <property type="project" value="UniProtKB-KW"/>
</dbReference>
<keyword evidence="8" id="KW-0472">Membrane</keyword>
<evidence type="ECO:0000313" key="12">
    <source>
        <dbReference type="Proteomes" id="UP000008810"/>
    </source>
</evidence>
<comment type="similarity">
    <text evidence="1">Belongs to the NFX1 family.</text>
</comment>
<dbReference type="FunCoup" id="A0A0Q3MD45">
    <property type="interactions" value="1741"/>
</dbReference>
<feature type="compositionally biased region" description="Polar residues" evidence="7">
    <location>
        <begin position="1"/>
        <end position="13"/>
    </location>
</feature>
<dbReference type="GeneID" id="100822851"/>
<feature type="compositionally biased region" description="Low complexity" evidence="7">
    <location>
        <begin position="48"/>
        <end position="57"/>
    </location>
</feature>
<evidence type="ECO:0000256" key="4">
    <source>
        <dbReference type="ARBA" id="ARBA00022771"/>
    </source>
</evidence>
<dbReference type="Gramene" id="KQK02230">
    <property type="protein sequence ID" value="KQK02230"/>
    <property type="gene ID" value="BRADI_2g00226v3"/>
</dbReference>
<feature type="domain" description="RING-type" evidence="9">
    <location>
        <begin position="105"/>
        <end position="156"/>
    </location>
</feature>
<evidence type="ECO:0000256" key="3">
    <source>
        <dbReference type="ARBA" id="ARBA00022737"/>
    </source>
</evidence>
<keyword evidence="8" id="KW-1133">Transmembrane helix</keyword>
<keyword evidence="5" id="KW-0862">Zinc</keyword>
<dbReference type="Proteomes" id="UP000008810">
    <property type="component" value="Chromosome 2"/>
</dbReference>
<dbReference type="AlphaFoldDB" id="A0A0Q3MD45"/>
<dbReference type="EMBL" id="CM000881">
    <property type="protein sequence ID" value="KQK02230.1"/>
    <property type="molecule type" value="Genomic_DNA"/>
</dbReference>
<dbReference type="Pfam" id="PF01422">
    <property type="entry name" value="zf-NF-X1"/>
    <property type="match status" value="11"/>
</dbReference>
<keyword evidence="8" id="KW-0812">Transmembrane</keyword>
<keyword evidence="2" id="KW-0479">Metal-binding</keyword>
<dbReference type="GO" id="GO:0005634">
    <property type="term" value="C:nucleus"/>
    <property type="evidence" value="ECO:0000318"/>
    <property type="project" value="GO_Central"/>
</dbReference>
<evidence type="ECO:0000256" key="1">
    <source>
        <dbReference type="ARBA" id="ARBA00007269"/>
    </source>
</evidence>
<proteinExistence type="inferred from homology"/>
<accession>A0A0Q3MD45</accession>
<dbReference type="KEGG" id="bdi:100822851"/>
<reference evidence="10" key="2">
    <citation type="submission" date="2017-06" db="EMBL/GenBank/DDBJ databases">
        <title>WGS assembly of Brachypodium distachyon.</title>
        <authorList>
            <consortium name="The International Brachypodium Initiative"/>
            <person name="Lucas S."/>
            <person name="Harmon-Smith M."/>
            <person name="Lail K."/>
            <person name="Tice H."/>
            <person name="Grimwood J."/>
            <person name="Bruce D."/>
            <person name="Barry K."/>
            <person name="Shu S."/>
            <person name="Lindquist E."/>
            <person name="Wang M."/>
            <person name="Pitluck S."/>
            <person name="Vogel J.P."/>
            <person name="Garvin D.F."/>
            <person name="Mockler T.C."/>
            <person name="Schmutz J."/>
            <person name="Rokhsar D."/>
            <person name="Bevan M.W."/>
        </authorList>
    </citation>
    <scope>NUCLEOTIDE SEQUENCE</scope>
    <source>
        <strain evidence="10">Bd21</strain>
    </source>
</reference>
<dbReference type="GO" id="GO:0000981">
    <property type="term" value="F:DNA-binding transcription factor activity, RNA polymerase II-specific"/>
    <property type="evidence" value="ECO:0000318"/>
    <property type="project" value="GO_Central"/>
</dbReference>
<evidence type="ECO:0000256" key="6">
    <source>
        <dbReference type="PROSITE-ProRule" id="PRU00175"/>
    </source>
</evidence>
<dbReference type="InterPro" id="IPR000967">
    <property type="entry name" value="Znf_NFX1"/>
</dbReference>
<dbReference type="InterPro" id="IPR034078">
    <property type="entry name" value="NFX1_fam"/>
</dbReference>